<dbReference type="EMBL" id="JAGTJS010000007">
    <property type="protein sequence ID" value="KAH7264277.1"/>
    <property type="molecule type" value="Genomic_DNA"/>
</dbReference>
<evidence type="ECO:0000313" key="1">
    <source>
        <dbReference type="EMBL" id="KAH7264277.1"/>
    </source>
</evidence>
<proteinExistence type="predicted"/>
<accession>A0A9P9HWL9</accession>
<evidence type="ECO:0000313" key="2">
    <source>
        <dbReference type="Proteomes" id="UP000736672"/>
    </source>
</evidence>
<comment type="caution">
    <text evidence="1">The sequence shown here is derived from an EMBL/GenBank/DDBJ whole genome shotgun (WGS) entry which is preliminary data.</text>
</comment>
<organism evidence="1 2">
    <name type="scientific">Fusarium solani</name>
    <name type="common">Filamentous fungus</name>
    <dbReference type="NCBI Taxonomy" id="169388"/>
    <lineage>
        <taxon>Eukaryota</taxon>
        <taxon>Fungi</taxon>
        <taxon>Dikarya</taxon>
        <taxon>Ascomycota</taxon>
        <taxon>Pezizomycotina</taxon>
        <taxon>Sordariomycetes</taxon>
        <taxon>Hypocreomycetidae</taxon>
        <taxon>Hypocreales</taxon>
        <taxon>Nectriaceae</taxon>
        <taxon>Fusarium</taxon>
        <taxon>Fusarium solani species complex</taxon>
    </lineage>
</organism>
<sequence>MKEASEVAIDSGVQSLSPQPAAPIVVTDESFLVYGVAFPNVSLGYLQDNWLFGYSPLGSFFQQDHLLLPELSPRQPLSHLETELLRLARLANKNALMLVRVRLQGQRHTVVAGASSVGAAAVAVRKELRRLLEAKLHIAVGAVKEVEVENSRNGLEDILRANMNESICSENKGMTTDIHQQQTGLRWSAEQSATMKSVNSITNGAILSKTDAEFLNRADSPMMAHKSVAQFQGNLRETVVERWLVIQKRRSEWQVRRVIPPERPEEFACDPSGDLPDDFFVLLLAGSFLLLLETIAADRVWEFKARPGIVIPARAQYWRNIMLLSVRAMVGDLDAHPIEVLALWADPLICL</sequence>
<keyword evidence="2" id="KW-1185">Reference proteome</keyword>
<protein>
    <submittedName>
        <fullName evidence="1">Uncharacterized protein</fullName>
    </submittedName>
</protein>
<dbReference type="Proteomes" id="UP000736672">
    <property type="component" value="Unassembled WGS sequence"/>
</dbReference>
<name>A0A9P9HWL9_FUSSL</name>
<dbReference type="AlphaFoldDB" id="A0A9P9HWL9"/>
<gene>
    <name evidence="1" type="ORF">B0J15DRAFT_464184</name>
</gene>
<reference evidence="1" key="1">
    <citation type="journal article" date="2021" name="Nat. Commun.">
        <title>Genetic determinants of endophytism in the Arabidopsis root mycobiome.</title>
        <authorList>
            <person name="Mesny F."/>
            <person name="Miyauchi S."/>
            <person name="Thiergart T."/>
            <person name="Pickel B."/>
            <person name="Atanasova L."/>
            <person name="Karlsson M."/>
            <person name="Huettel B."/>
            <person name="Barry K.W."/>
            <person name="Haridas S."/>
            <person name="Chen C."/>
            <person name="Bauer D."/>
            <person name="Andreopoulos W."/>
            <person name="Pangilinan J."/>
            <person name="LaButti K."/>
            <person name="Riley R."/>
            <person name="Lipzen A."/>
            <person name="Clum A."/>
            <person name="Drula E."/>
            <person name="Henrissat B."/>
            <person name="Kohler A."/>
            <person name="Grigoriev I.V."/>
            <person name="Martin F.M."/>
            <person name="Hacquard S."/>
        </authorList>
    </citation>
    <scope>NUCLEOTIDE SEQUENCE</scope>
    <source>
        <strain evidence="1">FSSC 5 MPI-SDFR-AT-0091</strain>
    </source>
</reference>